<dbReference type="PANTHER" id="PTHR43586">
    <property type="entry name" value="CYSTEINE DESULFURASE"/>
    <property type="match status" value="1"/>
</dbReference>
<evidence type="ECO:0000256" key="1">
    <source>
        <dbReference type="ARBA" id="ARBA00022898"/>
    </source>
</evidence>
<accession>A0ABS5QD17</accession>
<proteinExistence type="predicted"/>
<dbReference type="EMBL" id="JAHCDA010000002">
    <property type="protein sequence ID" value="MBS7811591.1"/>
    <property type="molecule type" value="Genomic_DNA"/>
</dbReference>
<keyword evidence="1" id="KW-0663">Pyridoxal phosphate</keyword>
<dbReference type="GO" id="GO:0008483">
    <property type="term" value="F:transaminase activity"/>
    <property type="evidence" value="ECO:0007669"/>
    <property type="project" value="UniProtKB-KW"/>
</dbReference>
<dbReference type="RefSeq" id="WP_213670258.1">
    <property type="nucleotide sequence ID" value="NZ_JAHCDA010000002.1"/>
</dbReference>
<evidence type="ECO:0000313" key="3">
    <source>
        <dbReference type="EMBL" id="MBS7811591.1"/>
    </source>
</evidence>
<reference evidence="3 4" key="1">
    <citation type="submission" date="2021-05" db="EMBL/GenBank/DDBJ databases">
        <title>Roseococcus sp. XZZS9, whole genome shotgun sequencing project.</title>
        <authorList>
            <person name="Zhao G."/>
            <person name="Shen L."/>
        </authorList>
    </citation>
    <scope>NUCLEOTIDE SEQUENCE [LARGE SCALE GENOMIC DNA]</scope>
    <source>
        <strain evidence="3 4">XZZS9</strain>
    </source>
</reference>
<gene>
    <name evidence="3" type="ORF">KHU32_11640</name>
</gene>
<dbReference type="InterPro" id="IPR000192">
    <property type="entry name" value="Aminotrans_V_dom"/>
</dbReference>
<dbReference type="PANTHER" id="PTHR43586:SF15">
    <property type="entry name" value="BLR3095 PROTEIN"/>
    <property type="match status" value="1"/>
</dbReference>
<protein>
    <submittedName>
        <fullName evidence="3">Aminotransferase class V-fold PLP-dependent enzyme</fullName>
    </submittedName>
</protein>
<dbReference type="InterPro" id="IPR015424">
    <property type="entry name" value="PyrdxlP-dep_Trfase"/>
</dbReference>
<keyword evidence="3" id="KW-0808">Transferase</keyword>
<dbReference type="Gene3D" id="3.40.640.10">
    <property type="entry name" value="Type I PLP-dependent aspartate aminotransferase-like (Major domain)"/>
    <property type="match status" value="1"/>
</dbReference>
<keyword evidence="4" id="KW-1185">Reference proteome</keyword>
<dbReference type="Proteomes" id="UP000766336">
    <property type="component" value="Unassembled WGS sequence"/>
</dbReference>
<organism evidence="3 4">
    <name type="scientific">Roseococcus pinisoli</name>
    <dbReference type="NCBI Taxonomy" id="2835040"/>
    <lineage>
        <taxon>Bacteria</taxon>
        <taxon>Pseudomonadati</taxon>
        <taxon>Pseudomonadota</taxon>
        <taxon>Alphaproteobacteria</taxon>
        <taxon>Acetobacterales</taxon>
        <taxon>Roseomonadaceae</taxon>
        <taxon>Roseococcus</taxon>
    </lineage>
</organism>
<comment type="caution">
    <text evidence="3">The sequence shown here is derived from an EMBL/GenBank/DDBJ whole genome shotgun (WGS) entry which is preliminary data.</text>
</comment>
<name>A0ABS5QD17_9PROT</name>
<keyword evidence="3" id="KW-0032">Aminotransferase</keyword>
<evidence type="ECO:0000259" key="2">
    <source>
        <dbReference type="Pfam" id="PF00266"/>
    </source>
</evidence>
<sequence>MQPLFPLDDFHITPGVAHLCAGGKTPALRSAADAVVRYLADKSEGPTGDVRQEEEILGLRRRLAASWRCGVEDIGLVSSVAEGVAMLAGSLDWREGDEVVVPDIEYPSLAAPFALQPGVTLRVAEGAGGIAAVVTPRTRVIAVSSTSFLNAERADLPALRALADRTGALLVVDHTQSAGWMPIEASLADFAFAASYKWLLGISGIAVAYWNRARQPGWAPRSAGWYSMASQARPDWREPIGLVPSAMRFCRGNPNHAGVYVLNAALDYLEAHPGVEAHVTGLARELRRRCLEAQLPMMTPERHGASVCLPHPRAAEAVRALESQGILTWNGRGRIRVSFHGYNDGRDVERAFEGLLAVF</sequence>
<dbReference type="SUPFAM" id="SSF53383">
    <property type="entry name" value="PLP-dependent transferases"/>
    <property type="match status" value="1"/>
</dbReference>
<dbReference type="Gene3D" id="3.90.1150.10">
    <property type="entry name" value="Aspartate Aminotransferase, domain 1"/>
    <property type="match status" value="1"/>
</dbReference>
<dbReference type="InterPro" id="IPR015421">
    <property type="entry name" value="PyrdxlP-dep_Trfase_major"/>
</dbReference>
<dbReference type="Pfam" id="PF00266">
    <property type="entry name" value="Aminotran_5"/>
    <property type="match status" value="1"/>
</dbReference>
<feature type="domain" description="Aminotransferase class V" evidence="2">
    <location>
        <begin position="76"/>
        <end position="350"/>
    </location>
</feature>
<evidence type="ECO:0000313" key="4">
    <source>
        <dbReference type="Proteomes" id="UP000766336"/>
    </source>
</evidence>
<dbReference type="InterPro" id="IPR015422">
    <property type="entry name" value="PyrdxlP-dep_Trfase_small"/>
</dbReference>